<dbReference type="Pfam" id="PF13419">
    <property type="entry name" value="HAD_2"/>
    <property type="match status" value="1"/>
</dbReference>
<dbReference type="Proteomes" id="UP000053797">
    <property type="component" value="Unassembled WGS sequence"/>
</dbReference>
<dbReference type="InterPro" id="IPR023198">
    <property type="entry name" value="PGP-like_dom2"/>
</dbReference>
<dbReference type="SFLD" id="SFLDG01135">
    <property type="entry name" value="C1.5.6:_HAD__Beta-PGM__Phospha"/>
    <property type="match status" value="1"/>
</dbReference>
<dbReference type="SFLD" id="SFLDS00003">
    <property type="entry name" value="Haloacid_Dehalogenase"/>
    <property type="match status" value="1"/>
</dbReference>
<dbReference type="InterPro" id="IPR036412">
    <property type="entry name" value="HAD-like_sf"/>
</dbReference>
<comment type="caution">
    <text evidence="1">The sequence shown here is derived from an EMBL/GenBank/DDBJ whole genome shotgun (WGS) entry which is preliminary data.</text>
</comment>
<gene>
    <name evidence="1" type="ORF">AS033_10060</name>
</gene>
<dbReference type="InterPro" id="IPR006439">
    <property type="entry name" value="HAD-SF_hydro_IA"/>
</dbReference>
<dbReference type="InterPro" id="IPR023214">
    <property type="entry name" value="HAD_sf"/>
</dbReference>
<dbReference type="InterPro" id="IPR011951">
    <property type="entry name" value="HAD-SF_hydro_IA_YjjG/PynA"/>
</dbReference>
<dbReference type="SFLD" id="SFLDG01129">
    <property type="entry name" value="C1.5:_HAD__Beta-PGM__Phosphata"/>
    <property type="match status" value="1"/>
</dbReference>
<dbReference type="EMBL" id="LNQL01000003">
    <property type="protein sequence ID" value="KSU48666.1"/>
    <property type="molecule type" value="Genomic_DNA"/>
</dbReference>
<dbReference type="PANTHER" id="PTHR47478">
    <property type="match status" value="1"/>
</dbReference>
<dbReference type="PANTHER" id="PTHR47478:SF1">
    <property type="entry name" value="PYRIMIDINE 5'-NUCLEOTIDASE YJJG"/>
    <property type="match status" value="1"/>
</dbReference>
<dbReference type="AlphaFoldDB" id="A0A0V8GEV0"/>
<dbReference type="SUPFAM" id="SSF56784">
    <property type="entry name" value="HAD-like"/>
    <property type="match status" value="1"/>
</dbReference>
<dbReference type="Gene3D" id="1.10.150.240">
    <property type="entry name" value="Putative phosphatase, domain 2"/>
    <property type="match status" value="1"/>
</dbReference>
<name>A0A0V8GEV0_9BACL</name>
<accession>A0A0V8GEV0</accession>
<evidence type="ECO:0000313" key="2">
    <source>
        <dbReference type="Proteomes" id="UP000053797"/>
    </source>
</evidence>
<evidence type="ECO:0000313" key="1">
    <source>
        <dbReference type="EMBL" id="KSU48666.1"/>
    </source>
</evidence>
<dbReference type="OrthoDB" id="9802350at2"/>
<keyword evidence="1" id="KW-0378">Hydrolase</keyword>
<reference evidence="1 2" key="1">
    <citation type="journal article" date="2015" name="Int. J. Syst. Evol. Microbiol.">
        <title>Exiguobacterium enclense sp. nov., isolated from sediment.</title>
        <authorList>
            <person name="Dastager S.G."/>
            <person name="Mawlankar R."/>
            <person name="Sonalkar V.V."/>
            <person name="Thorat M.N."/>
            <person name="Mual P."/>
            <person name="Verma A."/>
            <person name="Krishnamurthi S."/>
            <person name="Tang S.K."/>
            <person name="Li W.J."/>
        </authorList>
    </citation>
    <scope>NUCLEOTIDE SEQUENCE [LARGE SCALE GENOMIC DNA]</scope>
    <source>
        <strain evidence="1 2">NIO-1109</strain>
    </source>
</reference>
<dbReference type="InterPro" id="IPR041492">
    <property type="entry name" value="HAD_2"/>
</dbReference>
<proteinExistence type="predicted"/>
<protein>
    <submittedName>
        <fullName evidence="1">HAD family hydrolase</fullName>
    </submittedName>
</protein>
<organism evidence="1 2">
    <name type="scientific">Exiguobacterium indicum</name>
    <dbReference type="NCBI Taxonomy" id="296995"/>
    <lineage>
        <taxon>Bacteria</taxon>
        <taxon>Bacillati</taxon>
        <taxon>Bacillota</taxon>
        <taxon>Bacilli</taxon>
        <taxon>Bacillales</taxon>
        <taxon>Bacillales Family XII. Incertae Sedis</taxon>
        <taxon>Exiguobacterium</taxon>
    </lineage>
</organism>
<dbReference type="CDD" id="cd04305">
    <property type="entry name" value="HAD_Neu5Ac-Pase_like"/>
    <property type="match status" value="1"/>
</dbReference>
<dbReference type="InterPro" id="IPR052550">
    <property type="entry name" value="Pyrimidine_5'-ntase_YjjG"/>
</dbReference>
<dbReference type="GO" id="GO:0008253">
    <property type="term" value="F:5'-nucleotidase activity"/>
    <property type="evidence" value="ECO:0007669"/>
    <property type="project" value="InterPro"/>
</dbReference>
<dbReference type="NCBIfam" id="TIGR01549">
    <property type="entry name" value="HAD-SF-IA-v1"/>
    <property type="match status" value="1"/>
</dbReference>
<dbReference type="NCBIfam" id="TIGR02254">
    <property type="entry name" value="YjjG_YfnB"/>
    <property type="match status" value="1"/>
</dbReference>
<dbReference type="RefSeq" id="WP_058265407.1">
    <property type="nucleotide sequence ID" value="NZ_FMYN01000003.1"/>
</dbReference>
<dbReference type="Gene3D" id="3.40.50.1000">
    <property type="entry name" value="HAD superfamily/HAD-like"/>
    <property type="match status" value="1"/>
</dbReference>
<sequence length="233" mass="26110">MFYTTVLFDIDHTLLDFEATERIAFRRLLEQQELQWTPEREARYKTLNQALWKALERGEVTREEVIHSRFVTFFAEEGRTVDGREVDETYRGYLAQGTELIPGATALLEQLTGNVTMYVVTNGISKTQRARLDGAGLTDFFEAIFVSEETGFQKPMAGFFDHVFARIPQFDPARTIIVGDSLSADIAGGNQAGIATCWFNPEGKSAADIKPTFTITSLAELPEVLENAAVLQQ</sequence>